<dbReference type="AlphaFoldDB" id="A0A0S4KXD8"/>
<evidence type="ECO:0000256" key="9">
    <source>
        <dbReference type="NCBIfam" id="TIGR01400"/>
    </source>
</evidence>
<keyword evidence="12" id="KW-1185">Reference proteome</keyword>
<dbReference type="GO" id="GO:0044780">
    <property type="term" value="P:bacterial-type flagellum assembly"/>
    <property type="evidence" value="ECO:0007669"/>
    <property type="project" value="UniProtKB-UniRule"/>
</dbReference>
<accession>A0A0S4KXD8</accession>
<proteinExistence type="inferred from homology"/>
<keyword evidence="6 10" id="KW-1133">Transmembrane helix</keyword>
<evidence type="ECO:0000256" key="1">
    <source>
        <dbReference type="ARBA" id="ARBA00002578"/>
    </source>
</evidence>
<comment type="subcellular location">
    <subcellularLocation>
        <location evidence="10">Cell membrane</location>
        <topology evidence="10">Multi-pass membrane protein</topology>
    </subcellularLocation>
    <subcellularLocation>
        <location evidence="10">Bacterial flagellum basal body</location>
    </subcellularLocation>
</comment>
<evidence type="ECO:0000256" key="10">
    <source>
        <dbReference type="RuleBase" id="RU362071"/>
    </source>
</evidence>
<comment type="similarity">
    <text evidence="2 10">Belongs to the FliR/MopE/SpaR family.</text>
</comment>
<dbReference type="Proteomes" id="UP000066284">
    <property type="component" value="Chromosome 1"/>
</dbReference>
<keyword evidence="7 10" id="KW-0472">Membrane</keyword>
<gene>
    <name evidence="11" type="primary">fliR</name>
    <name evidence="11" type="ORF">NITINOP_2143</name>
</gene>
<feature type="transmembrane region" description="Helical" evidence="10">
    <location>
        <begin position="187"/>
        <end position="209"/>
    </location>
</feature>
<keyword evidence="11" id="KW-0282">Flagellum</keyword>
<protein>
    <recommendedName>
        <fullName evidence="3 9">Flagellar biosynthetic protein FliR</fullName>
    </recommendedName>
</protein>
<evidence type="ECO:0000256" key="3">
    <source>
        <dbReference type="ARBA" id="ARBA00021717"/>
    </source>
</evidence>
<dbReference type="EMBL" id="LN885086">
    <property type="protein sequence ID" value="CUQ67115.1"/>
    <property type="molecule type" value="Genomic_DNA"/>
</dbReference>
<dbReference type="RefSeq" id="WP_062485212.1">
    <property type="nucleotide sequence ID" value="NZ_LN885086.1"/>
</dbReference>
<evidence type="ECO:0000313" key="12">
    <source>
        <dbReference type="Proteomes" id="UP000066284"/>
    </source>
</evidence>
<dbReference type="KEGG" id="nio:NITINOP_2143"/>
<organism evidence="11 12">
    <name type="scientific">Candidatus Nitrospira inopinata</name>
    <dbReference type="NCBI Taxonomy" id="1715989"/>
    <lineage>
        <taxon>Bacteria</taxon>
        <taxon>Pseudomonadati</taxon>
        <taxon>Nitrospirota</taxon>
        <taxon>Nitrospiria</taxon>
        <taxon>Nitrospirales</taxon>
        <taxon>Nitrospiraceae</taxon>
        <taxon>Nitrospira</taxon>
    </lineage>
</organism>
<evidence type="ECO:0000256" key="5">
    <source>
        <dbReference type="ARBA" id="ARBA00022692"/>
    </source>
</evidence>
<dbReference type="STRING" id="1715989.NITINOP_2143"/>
<dbReference type="OrthoDB" id="9807748at2"/>
<feature type="transmembrane region" description="Helical" evidence="10">
    <location>
        <begin position="45"/>
        <end position="63"/>
    </location>
</feature>
<dbReference type="InterPro" id="IPR002010">
    <property type="entry name" value="T3SS_IM_R"/>
</dbReference>
<dbReference type="GO" id="GO:0005886">
    <property type="term" value="C:plasma membrane"/>
    <property type="evidence" value="ECO:0007669"/>
    <property type="project" value="UniProtKB-SubCell"/>
</dbReference>
<keyword evidence="5 10" id="KW-0812">Transmembrane</keyword>
<keyword evidence="11" id="KW-0966">Cell projection</keyword>
<feature type="transmembrane region" description="Helical" evidence="10">
    <location>
        <begin position="14"/>
        <end position="33"/>
    </location>
</feature>
<dbReference type="PRINTS" id="PR00953">
    <property type="entry name" value="TYPE3IMRPROT"/>
</dbReference>
<evidence type="ECO:0000256" key="8">
    <source>
        <dbReference type="ARBA" id="ARBA00023143"/>
    </source>
</evidence>
<dbReference type="PANTHER" id="PTHR30065">
    <property type="entry name" value="FLAGELLAR BIOSYNTHETIC PROTEIN FLIR"/>
    <property type="match status" value="1"/>
</dbReference>
<evidence type="ECO:0000256" key="6">
    <source>
        <dbReference type="ARBA" id="ARBA00022989"/>
    </source>
</evidence>
<dbReference type="GO" id="GO:0006605">
    <property type="term" value="P:protein targeting"/>
    <property type="evidence" value="ECO:0007669"/>
    <property type="project" value="UniProtKB-UniRule"/>
</dbReference>
<keyword evidence="11" id="KW-0969">Cilium</keyword>
<reference evidence="12" key="1">
    <citation type="submission" date="2015-09" db="EMBL/GenBank/DDBJ databases">
        <authorList>
            <person name="Daims H."/>
        </authorList>
    </citation>
    <scope>NUCLEOTIDE SEQUENCE [LARGE SCALE GENOMIC DNA]</scope>
</reference>
<keyword evidence="8 10" id="KW-0975">Bacterial flagellum</keyword>
<name>A0A0S4KXD8_9BACT</name>
<keyword evidence="4 10" id="KW-1003">Cell membrane</keyword>
<evidence type="ECO:0000256" key="2">
    <source>
        <dbReference type="ARBA" id="ARBA00009772"/>
    </source>
</evidence>
<comment type="function">
    <text evidence="1 10">Role in flagellar biosynthesis.</text>
</comment>
<evidence type="ECO:0000256" key="7">
    <source>
        <dbReference type="ARBA" id="ARBA00023136"/>
    </source>
</evidence>
<dbReference type="Pfam" id="PF01311">
    <property type="entry name" value="Bac_export_1"/>
    <property type="match status" value="1"/>
</dbReference>
<dbReference type="GO" id="GO:0009425">
    <property type="term" value="C:bacterial-type flagellum basal body"/>
    <property type="evidence" value="ECO:0007669"/>
    <property type="project" value="UniProtKB-SubCell"/>
</dbReference>
<dbReference type="PANTHER" id="PTHR30065:SF1">
    <property type="entry name" value="SURFACE PRESENTATION OF ANTIGENS PROTEIN SPAR"/>
    <property type="match status" value="1"/>
</dbReference>
<dbReference type="InterPro" id="IPR006303">
    <property type="entry name" value="FliR"/>
</dbReference>
<evidence type="ECO:0000313" key="11">
    <source>
        <dbReference type="EMBL" id="CUQ67115.1"/>
    </source>
</evidence>
<evidence type="ECO:0000256" key="4">
    <source>
        <dbReference type="ARBA" id="ARBA00022475"/>
    </source>
</evidence>
<sequence>MVLTQTIQILLPEFQSFLALIVRVGGLLAALPVLSGQAVPPKVKVLLVLALGAVLAPIVRLPAVPFDPVALAAGLAGELAIGLTIGLAVRLFFGALELAGDIVGMQMGFGVVQLLDPATSHQVPLMGRFFTLLASLVFLSLNAHLLVVSTIVASYEAIPAFGTAPPTGLGEEIVRLSREMFALGLKLAAPVLVTILVTNVLLAILGRAVAQINVFVLSFPVTIAGGLAILALAMPFIVALLGREIERLQFSIKGLLSLLGHG</sequence>
<feature type="transmembrane region" description="Helical" evidence="10">
    <location>
        <begin position="127"/>
        <end position="148"/>
    </location>
</feature>
<feature type="transmembrane region" description="Helical" evidence="10">
    <location>
        <begin position="69"/>
        <end position="89"/>
    </location>
</feature>
<feature type="transmembrane region" description="Helical" evidence="10">
    <location>
        <begin position="215"/>
        <end position="241"/>
    </location>
</feature>
<dbReference type="NCBIfam" id="TIGR01400">
    <property type="entry name" value="fliR"/>
    <property type="match status" value="1"/>
</dbReference>